<reference evidence="14" key="1">
    <citation type="journal article" date="2014" name="Proc. Natl. Acad. Sci. U.S.A.">
        <title>Extensive sampling of basidiomycete genomes demonstrates inadequacy of the white-rot/brown-rot paradigm for wood decay fungi.</title>
        <authorList>
            <person name="Riley R."/>
            <person name="Salamov A.A."/>
            <person name="Brown D.W."/>
            <person name="Nagy L.G."/>
            <person name="Floudas D."/>
            <person name="Held B.W."/>
            <person name="Levasseur A."/>
            <person name="Lombard V."/>
            <person name="Morin E."/>
            <person name="Otillar R."/>
            <person name="Lindquist E.A."/>
            <person name="Sun H."/>
            <person name="LaButti K.M."/>
            <person name="Schmutz J."/>
            <person name="Jabbour D."/>
            <person name="Luo H."/>
            <person name="Baker S.E."/>
            <person name="Pisabarro A.G."/>
            <person name="Walton J.D."/>
            <person name="Blanchette R.A."/>
            <person name="Henrissat B."/>
            <person name="Martin F."/>
            <person name="Cullen D."/>
            <person name="Hibbett D.S."/>
            <person name="Grigoriev I.V."/>
        </authorList>
    </citation>
    <scope>NUCLEOTIDE SEQUENCE [LARGE SCALE GENOMIC DNA]</scope>
    <source>
        <strain evidence="14">PC15</strain>
    </source>
</reference>
<evidence type="ECO:0000259" key="10">
    <source>
        <dbReference type="Pfam" id="PF01179"/>
    </source>
</evidence>
<keyword evidence="4 7" id="KW-0801">TPQ</keyword>
<dbReference type="Proteomes" id="UP000027073">
    <property type="component" value="Unassembled WGS sequence"/>
</dbReference>
<dbReference type="Pfam" id="PF02727">
    <property type="entry name" value="Cu_amine_oxidN2"/>
    <property type="match status" value="1"/>
</dbReference>
<evidence type="ECO:0000256" key="4">
    <source>
        <dbReference type="ARBA" id="ARBA00022772"/>
    </source>
</evidence>
<feature type="domain" description="Copper amine oxidase N2-terminal" evidence="11">
    <location>
        <begin position="115"/>
        <end position="180"/>
    </location>
</feature>
<keyword evidence="3 7" id="KW-0479">Metal-binding</keyword>
<sequence>MSPKTVAIASGAPGASPPARRLRDRGVPAFLVFCGTLVCLLTYYTLHRPIQGAVHDDFDLLHTQTPKPNLKQCPPATPPIARPPAPINLWAPLSVAEIAQVHAFLRRPSLGLNLTVTNAQTNDNSVFLIETHPPPKALALEYLSDPATKSPPERYARVVVHLGGQEQPVIKDYLVGPLPVSDGTTLEERRGIYHREDIPYNARGFNLGPELARLLGQIMPPLAEPMQALLGGVARGLPNDTLVAGASAPWGIDGSFRRAWISWKRNIPGSWINPLNLYLYVDMSGTDSSQYKVLKLVYDKQVFPSTAAFLEAFHNGTLKPLPPVDDPSSNDTHPWSSRYRPDPSFKLDLDHLPGPRSVPFAGLRFRVDERIKYVRWMGWGMYLGFDRDMGLSLWDIRFRNERIIYELAPQDALAQYSGTNPFQQTTAWLDRYFGMGQTVRPLMPSYDCPHDSVFLSANVFVPSEHGGNTVVIDRAICVFEMDTTRPITRHTGYGDGEFGAVKGYILVVRTISTWDYTFHLDGTIEVRVSASGYLQGAHYVPEEDPYGSRIWHNAMGSLHDHVINFKVDLDILGTKNSLLRTTTSQEEVTAPWFDDDWGPTVVQQKITREYIENEDDALIKYPPNIQGSCAIVNQEEKNKWGTVRGYTIHPGVNFVHNTVVGSPRLKENANWARYNMAVSKRKDSEPSSSCIWNLHLPGKPVVNFHNFFDGENITQEDLVAWVNVGTHHLVPPSRGCTEHADDYRNNEVRIIVFTSPHVGSIILILFSSFFIAPLNYFDSDVSLDSLNAVLLTPPSAPGEPYLHDNYGVDQGTTCIPDPPSPFTYTDVHAYDMDGRRVFGTDLKKLQTMAYAPHRIMAEL</sequence>
<feature type="region of interest" description="Disordered" evidence="8">
    <location>
        <begin position="1"/>
        <end position="20"/>
    </location>
</feature>
<keyword evidence="5 7" id="KW-0560">Oxidoreductase</keyword>
<evidence type="ECO:0000256" key="1">
    <source>
        <dbReference type="ARBA" id="ARBA00001935"/>
    </source>
</evidence>
<feature type="domain" description="DUF1965" evidence="12">
    <location>
        <begin position="273"/>
        <end position="323"/>
    </location>
</feature>
<dbReference type="OrthoDB" id="3341590at2759"/>
<evidence type="ECO:0000256" key="2">
    <source>
        <dbReference type="ARBA" id="ARBA00007983"/>
    </source>
</evidence>
<dbReference type="EMBL" id="KL198007">
    <property type="protein sequence ID" value="KDQ29779.1"/>
    <property type="molecule type" value="Genomic_DNA"/>
</dbReference>
<evidence type="ECO:0000256" key="7">
    <source>
        <dbReference type="RuleBase" id="RU000672"/>
    </source>
</evidence>
<keyword evidence="9" id="KW-0812">Transmembrane</keyword>
<dbReference type="AlphaFoldDB" id="A0A067NPB1"/>
<evidence type="ECO:0000256" key="9">
    <source>
        <dbReference type="SAM" id="Phobius"/>
    </source>
</evidence>
<dbReference type="InterPro" id="IPR015328">
    <property type="entry name" value="DUF1965"/>
</dbReference>
<evidence type="ECO:0000256" key="6">
    <source>
        <dbReference type="ARBA" id="ARBA00023008"/>
    </source>
</evidence>
<protein>
    <recommendedName>
        <fullName evidence="7">Amine oxidase</fullName>
        <ecNumber evidence="7">1.4.3.-</ecNumber>
    </recommendedName>
</protein>
<dbReference type="SUPFAM" id="SSF49998">
    <property type="entry name" value="Amine oxidase catalytic domain"/>
    <property type="match status" value="1"/>
</dbReference>
<evidence type="ECO:0000313" key="13">
    <source>
        <dbReference type="EMBL" id="KDQ29779.1"/>
    </source>
</evidence>
<evidence type="ECO:0000259" key="12">
    <source>
        <dbReference type="Pfam" id="PF09248"/>
    </source>
</evidence>
<keyword evidence="9" id="KW-0472">Membrane</keyword>
<organism evidence="13 14">
    <name type="scientific">Pleurotus ostreatus (strain PC15)</name>
    <name type="common">Oyster mushroom</name>
    <dbReference type="NCBI Taxonomy" id="1137138"/>
    <lineage>
        <taxon>Eukaryota</taxon>
        <taxon>Fungi</taxon>
        <taxon>Dikarya</taxon>
        <taxon>Basidiomycota</taxon>
        <taxon>Agaricomycotina</taxon>
        <taxon>Agaricomycetes</taxon>
        <taxon>Agaricomycetidae</taxon>
        <taxon>Agaricales</taxon>
        <taxon>Pleurotineae</taxon>
        <taxon>Pleurotaceae</taxon>
        <taxon>Pleurotus</taxon>
    </lineage>
</organism>
<name>A0A067NPB1_PLEO1</name>
<dbReference type="InterPro" id="IPR036460">
    <property type="entry name" value="Cu_amine_oxidase_C_sf"/>
</dbReference>
<dbReference type="Gene3D" id="2.70.98.20">
    <property type="entry name" value="Copper amine oxidase, catalytic domain"/>
    <property type="match status" value="1"/>
</dbReference>
<accession>A0A067NPB1</accession>
<feature type="compositionally biased region" description="Low complexity" evidence="8">
    <location>
        <begin position="9"/>
        <end position="19"/>
    </location>
</feature>
<evidence type="ECO:0000256" key="5">
    <source>
        <dbReference type="ARBA" id="ARBA00023002"/>
    </source>
</evidence>
<dbReference type="PANTHER" id="PTHR10638">
    <property type="entry name" value="COPPER AMINE OXIDASE"/>
    <property type="match status" value="1"/>
</dbReference>
<dbReference type="InParanoid" id="A0A067NPB1"/>
<dbReference type="SMR" id="A0A067NPB1"/>
<dbReference type="InterPro" id="IPR000269">
    <property type="entry name" value="Cu_amine_oxidase"/>
</dbReference>
<keyword evidence="9" id="KW-1133">Transmembrane helix</keyword>
<dbReference type="GO" id="GO:0048038">
    <property type="term" value="F:quinone binding"/>
    <property type="evidence" value="ECO:0007669"/>
    <property type="project" value="InterPro"/>
</dbReference>
<dbReference type="PANTHER" id="PTHR10638:SF20">
    <property type="entry name" value="AMINE OXIDASE"/>
    <property type="match status" value="1"/>
</dbReference>
<dbReference type="InterPro" id="IPR016182">
    <property type="entry name" value="Cu_amine_oxidase_N-reg"/>
</dbReference>
<comment type="cofactor">
    <cofactor evidence="7">
        <name>Cu cation</name>
        <dbReference type="ChEBI" id="CHEBI:23378"/>
    </cofactor>
    <text evidence="7">Contains 1 topaquinone per subunit.</text>
</comment>
<evidence type="ECO:0000256" key="3">
    <source>
        <dbReference type="ARBA" id="ARBA00022723"/>
    </source>
</evidence>
<dbReference type="PRINTS" id="PR00766">
    <property type="entry name" value="CUDAOXIDASE"/>
</dbReference>
<comment type="PTM">
    <text evidence="7">Topaquinone (TPQ) is generated by copper-dependent autoxidation of a specific tyrosyl residue.</text>
</comment>
<dbReference type="GO" id="GO:0005507">
    <property type="term" value="F:copper ion binding"/>
    <property type="evidence" value="ECO:0007669"/>
    <property type="project" value="InterPro"/>
</dbReference>
<dbReference type="Gene3D" id="3.10.450.40">
    <property type="match status" value="2"/>
</dbReference>
<dbReference type="GO" id="GO:0008131">
    <property type="term" value="F:primary methylamine oxidase activity"/>
    <property type="evidence" value="ECO:0007669"/>
    <property type="project" value="InterPro"/>
</dbReference>
<dbReference type="EC" id="1.4.3.-" evidence="7"/>
<gene>
    <name evidence="13" type="primary">CAO1</name>
    <name evidence="13" type="ORF">PLEOSDRAFT_1038197</name>
</gene>
<dbReference type="GO" id="GO:0005886">
    <property type="term" value="C:plasma membrane"/>
    <property type="evidence" value="ECO:0007669"/>
    <property type="project" value="TreeGrafter"/>
</dbReference>
<dbReference type="GO" id="GO:0009308">
    <property type="term" value="P:amine metabolic process"/>
    <property type="evidence" value="ECO:0007669"/>
    <property type="project" value="UniProtKB-UniRule"/>
</dbReference>
<dbReference type="Pfam" id="PF09248">
    <property type="entry name" value="DUF1965"/>
    <property type="match status" value="1"/>
</dbReference>
<dbReference type="Pfam" id="PF01179">
    <property type="entry name" value="Cu_amine_oxid"/>
    <property type="match status" value="1"/>
</dbReference>
<evidence type="ECO:0000313" key="14">
    <source>
        <dbReference type="Proteomes" id="UP000027073"/>
    </source>
</evidence>
<dbReference type="VEuPathDB" id="FungiDB:PLEOSDRAFT_1038197"/>
<evidence type="ECO:0000259" key="11">
    <source>
        <dbReference type="Pfam" id="PF02727"/>
    </source>
</evidence>
<keyword evidence="6 7" id="KW-0186">Copper</keyword>
<dbReference type="STRING" id="1137138.A0A067NPB1"/>
<evidence type="ECO:0000256" key="8">
    <source>
        <dbReference type="SAM" id="MobiDB-lite"/>
    </source>
</evidence>
<dbReference type="HOGENOM" id="CLU_015739_0_0_1"/>
<dbReference type="InterPro" id="IPR015800">
    <property type="entry name" value="Cu_amine_oxidase_N2"/>
</dbReference>
<comment type="cofactor">
    <cofactor evidence="1">
        <name>Cu cation</name>
        <dbReference type="ChEBI" id="CHEBI:23378"/>
    </cofactor>
</comment>
<feature type="domain" description="Copper amine oxidase catalytic" evidence="10">
    <location>
        <begin position="358"/>
        <end position="730"/>
    </location>
</feature>
<dbReference type="InterPro" id="IPR015798">
    <property type="entry name" value="Cu_amine_oxidase_C"/>
</dbReference>
<dbReference type="SUPFAM" id="SSF54416">
    <property type="entry name" value="Amine oxidase N-terminal region"/>
    <property type="match status" value="2"/>
</dbReference>
<feature type="transmembrane region" description="Helical" evidence="9">
    <location>
        <begin position="27"/>
        <end position="46"/>
    </location>
</feature>
<comment type="similarity">
    <text evidence="2 7">Belongs to the copper/topaquinone oxidase family.</text>
</comment>
<proteinExistence type="inferred from homology"/>